<gene>
    <name evidence="7" type="ORF">ACFOWM_02820</name>
</gene>
<feature type="domain" description="GtrA/DPMS transmembrane" evidence="6">
    <location>
        <begin position="26"/>
        <end position="153"/>
    </location>
</feature>
<accession>A0ABV8QRY9</accession>
<evidence type="ECO:0000256" key="5">
    <source>
        <dbReference type="SAM" id="Phobius"/>
    </source>
</evidence>
<dbReference type="Pfam" id="PF04138">
    <property type="entry name" value="GtrA_DPMS_TM"/>
    <property type="match status" value="1"/>
</dbReference>
<comment type="caution">
    <text evidence="7">The sequence shown here is derived from an EMBL/GenBank/DDBJ whole genome shotgun (WGS) entry which is preliminary data.</text>
</comment>
<evidence type="ECO:0000313" key="7">
    <source>
        <dbReference type="EMBL" id="MFC4261799.1"/>
    </source>
</evidence>
<organism evidence="7 8">
    <name type="scientific">Ferruginibacter yonginensis</name>
    <dbReference type="NCBI Taxonomy" id="1310416"/>
    <lineage>
        <taxon>Bacteria</taxon>
        <taxon>Pseudomonadati</taxon>
        <taxon>Bacteroidota</taxon>
        <taxon>Chitinophagia</taxon>
        <taxon>Chitinophagales</taxon>
        <taxon>Chitinophagaceae</taxon>
        <taxon>Ferruginibacter</taxon>
    </lineage>
</organism>
<evidence type="ECO:0000256" key="2">
    <source>
        <dbReference type="ARBA" id="ARBA00022692"/>
    </source>
</evidence>
<comment type="subcellular location">
    <subcellularLocation>
        <location evidence="1">Membrane</location>
        <topology evidence="1">Multi-pass membrane protein</topology>
    </subcellularLocation>
</comment>
<dbReference type="EMBL" id="JBHSCZ010000001">
    <property type="protein sequence ID" value="MFC4261799.1"/>
    <property type="molecule type" value="Genomic_DNA"/>
</dbReference>
<dbReference type="RefSeq" id="WP_379706811.1">
    <property type="nucleotide sequence ID" value="NZ_JBHSCZ010000001.1"/>
</dbReference>
<keyword evidence="4 5" id="KW-0472">Membrane</keyword>
<proteinExistence type="predicted"/>
<evidence type="ECO:0000256" key="4">
    <source>
        <dbReference type="ARBA" id="ARBA00023136"/>
    </source>
</evidence>
<evidence type="ECO:0000256" key="1">
    <source>
        <dbReference type="ARBA" id="ARBA00004141"/>
    </source>
</evidence>
<keyword evidence="8" id="KW-1185">Reference proteome</keyword>
<protein>
    <submittedName>
        <fullName evidence="7">GtrA family protein</fullName>
    </submittedName>
</protein>
<evidence type="ECO:0000313" key="8">
    <source>
        <dbReference type="Proteomes" id="UP001595907"/>
    </source>
</evidence>
<reference evidence="8" key="1">
    <citation type="journal article" date="2019" name="Int. J. Syst. Evol. Microbiol.">
        <title>The Global Catalogue of Microorganisms (GCM) 10K type strain sequencing project: providing services to taxonomists for standard genome sequencing and annotation.</title>
        <authorList>
            <consortium name="The Broad Institute Genomics Platform"/>
            <consortium name="The Broad Institute Genome Sequencing Center for Infectious Disease"/>
            <person name="Wu L."/>
            <person name="Ma J."/>
        </authorList>
    </citation>
    <scope>NUCLEOTIDE SEQUENCE [LARGE SCALE GENOMIC DNA]</scope>
    <source>
        <strain evidence="8">CECT 8289</strain>
    </source>
</reference>
<feature type="transmembrane region" description="Helical" evidence="5">
    <location>
        <begin position="100"/>
        <end position="118"/>
    </location>
</feature>
<dbReference type="InterPro" id="IPR007267">
    <property type="entry name" value="GtrA_DPMS_TM"/>
</dbReference>
<keyword evidence="3 5" id="KW-1133">Transmembrane helix</keyword>
<name>A0ABV8QRY9_9BACT</name>
<feature type="transmembrane region" description="Helical" evidence="5">
    <location>
        <begin position="70"/>
        <end position="88"/>
    </location>
</feature>
<dbReference type="Proteomes" id="UP001595907">
    <property type="component" value="Unassembled WGS sequence"/>
</dbReference>
<evidence type="ECO:0000256" key="3">
    <source>
        <dbReference type="ARBA" id="ARBA00022989"/>
    </source>
</evidence>
<feature type="transmembrane region" description="Helical" evidence="5">
    <location>
        <begin position="27"/>
        <end position="50"/>
    </location>
</feature>
<evidence type="ECO:0000259" key="6">
    <source>
        <dbReference type="Pfam" id="PF04138"/>
    </source>
</evidence>
<sequence>MKKYITAYIDFFYPPFKKLMPVETFRYLACGSTNMVLGLALYYCLINFYFHNENVTIAKMVFKPHNAALFISFCFNFLLGFLLNKFVVFTASSLRGRIQLFRYFLSFFANLCINYFLLKILVEFLHIEAFIAQFCTTLFIVTISYVTQKYFTFKKV</sequence>
<keyword evidence="2 5" id="KW-0812">Transmembrane</keyword>
<feature type="transmembrane region" description="Helical" evidence="5">
    <location>
        <begin position="124"/>
        <end position="146"/>
    </location>
</feature>